<evidence type="ECO:0000313" key="2">
    <source>
        <dbReference type="EMBL" id="CDW77424.1"/>
    </source>
</evidence>
<dbReference type="AlphaFoldDB" id="A0A078A5H3"/>
<dbReference type="InterPro" id="IPR036871">
    <property type="entry name" value="PX_dom_sf"/>
</dbReference>
<feature type="region of interest" description="Disordered" evidence="1">
    <location>
        <begin position="539"/>
        <end position="566"/>
    </location>
</feature>
<feature type="region of interest" description="Disordered" evidence="1">
    <location>
        <begin position="478"/>
        <end position="506"/>
    </location>
</feature>
<evidence type="ECO:0008006" key="4">
    <source>
        <dbReference type="Google" id="ProtNLM"/>
    </source>
</evidence>
<gene>
    <name evidence="2" type="primary">Contig13166.g14036</name>
    <name evidence="2" type="ORF">STYLEM_6385</name>
</gene>
<evidence type="ECO:0000313" key="3">
    <source>
        <dbReference type="Proteomes" id="UP000039865"/>
    </source>
</evidence>
<feature type="compositionally biased region" description="Polar residues" evidence="1">
    <location>
        <begin position="255"/>
        <end position="281"/>
    </location>
</feature>
<name>A0A078A5H3_STYLE</name>
<dbReference type="EMBL" id="CCKQ01006135">
    <property type="protein sequence ID" value="CDW77424.1"/>
    <property type="molecule type" value="Genomic_DNA"/>
</dbReference>
<organism evidence="2 3">
    <name type="scientific">Stylonychia lemnae</name>
    <name type="common">Ciliate</name>
    <dbReference type="NCBI Taxonomy" id="5949"/>
    <lineage>
        <taxon>Eukaryota</taxon>
        <taxon>Sar</taxon>
        <taxon>Alveolata</taxon>
        <taxon>Ciliophora</taxon>
        <taxon>Intramacronucleata</taxon>
        <taxon>Spirotrichea</taxon>
        <taxon>Stichotrichia</taxon>
        <taxon>Sporadotrichida</taxon>
        <taxon>Oxytrichidae</taxon>
        <taxon>Stylonychinae</taxon>
        <taxon>Stylonychia</taxon>
    </lineage>
</organism>
<dbReference type="GO" id="GO:0035091">
    <property type="term" value="F:phosphatidylinositol binding"/>
    <property type="evidence" value="ECO:0007669"/>
    <property type="project" value="InterPro"/>
</dbReference>
<protein>
    <recommendedName>
        <fullName evidence="4">PX domain-containing protein</fullName>
    </recommendedName>
</protein>
<feature type="compositionally biased region" description="Polar residues" evidence="1">
    <location>
        <begin position="348"/>
        <end position="364"/>
    </location>
</feature>
<dbReference type="InParanoid" id="A0A078A5H3"/>
<accession>A0A078A5H3</accession>
<feature type="region of interest" description="Disordered" evidence="1">
    <location>
        <begin position="338"/>
        <end position="364"/>
    </location>
</feature>
<dbReference type="Proteomes" id="UP000039865">
    <property type="component" value="Unassembled WGS sequence"/>
</dbReference>
<dbReference type="SUPFAM" id="SSF64268">
    <property type="entry name" value="PX domain"/>
    <property type="match status" value="1"/>
</dbReference>
<sequence>MIPKTYQNMGYQIDIIGINYIKHNEDKIEIFNLKVKSSRDQSNEGVSSRNWDISRLLNQFILLSNDLKSLNFQLSGLIGPQVKFLNRTEKIQILQNFLNECLQNPLIVESEVFKQFIGVVQEKNIIQKLKSPKNKNESITRGLHSRTKSAALFLNQPSTISQNISKLEKSSIVKKSIDKKIFTKVPTPSIQEAFGVPYQHLFSASASTKNLILMTKSNTITNSTLYSKSGINTTSNGVSTNRKKSGTSEHKIKNQKQSFAQKKSFNKRTQSSNKKQNTLQRETIQQMTTTCQQTLIDPIFTTIETPREFNLNQNKVMIKDNQVDITLNRPSFLEIQSVSRQNPHDSKQNSAAQGARTKSQTNDLNDMLIEEQKILEQKRKRSQEPKLDESGELELLTFNEYMANAKIARKLKKSNENTRKQSPIDYKQPFLQGFTQKQLQNQMNSQANNQINAIPENKSDTHNKMSNLVSNLIQKTIGAKRQQNRQHTDSPQSQHSHQDGDEETEEFNKRFNPTVLMKNQSMKEHFKKQRRQNIYENLVNDQQNKNNESDEQDCKRTNNIRKSGSAENRYNAQLTKIASTNITRLTGKGSGLNTHRQKAPGQGQGLNVYNIQKDRKIITYMTPSNDTLHKNFFKNQLKQAAQN</sequence>
<keyword evidence="3" id="KW-1185">Reference proteome</keyword>
<dbReference type="Gene3D" id="3.30.1520.10">
    <property type="entry name" value="Phox-like domain"/>
    <property type="match status" value="1"/>
</dbReference>
<feature type="region of interest" description="Disordered" evidence="1">
    <location>
        <begin position="232"/>
        <end position="281"/>
    </location>
</feature>
<feature type="region of interest" description="Disordered" evidence="1">
    <location>
        <begin position="586"/>
        <end position="605"/>
    </location>
</feature>
<reference evidence="2 3" key="1">
    <citation type="submission" date="2014-06" db="EMBL/GenBank/DDBJ databases">
        <authorList>
            <person name="Swart Estienne"/>
        </authorList>
    </citation>
    <scope>NUCLEOTIDE SEQUENCE [LARGE SCALE GENOMIC DNA]</scope>
    <source>
        <strain evidence="2 3">130c</strain>
    </source>
</reference>
<proteinExistence type="predicted"/>
<evidence type="ECO:0000256" key="1">
    <source>
        <dbReference type="SAM" id="MobiDB-lite"/>
    </source>
</evidence>